<keyword evidence="2" id="KW-0732">Signal</keyword>
<evidence type="ECO:0000313" key="3">
    <source>
        <dbReference type="Proteomes" id="UP000038045"/>
    </source>
</evidence>
<feature type="chain" id="PRO_5005892474" evidence="2">
    <location>
        <begin position="21"/>
        <end position="673"/>
    </location>
</feature>
<keyword evidence="3" id="KW-1185">Reference proteome</keyword>
<feature type="region of interest" description="Disordered" evidence="1">
    <location>
        <begin position="195"/>
        <end position="216"/>
    </location>
</feature>
<accession>A0A0N4ZYB1</accession>
<dbReference type="AlphaFoldDB" id="A0A0N4ZYB1"/>
<feature type="compositionally biased region" description="Basic and acidic residues" evidence="1">
    <location>
        <begin position="364"/>
        <end position="375"/>
    </location>
</feature>
<feature type="signal peptide" evidence="2">
    <location>
        <begin position="1"/>
        <end position="20"/>
    </location>
</feature>
<dbReference type="STRING" id="131310.A0A0N4ZYB1"/>
<dbReference type="WBParaSite" id="PTRK_0001378300.1">
    <property type="protein sequence ID" value="PTRK_0001378300.1"/>
    <property type="gene ID" value="PTRK_0001378300"/>
</dbReference>
<organism evidence="3 4">
    <name type="scientific">Parastrongyloides trichosuri</name>
    <name type="common">Possum-specific nematode worm</name>
    <dbReference type="NCBI Taxonomy" id="131310"/>
    <lineage>
        <taxon>Eukaryota</taxon>
        <taxon>Metazoa</taxon>
        <taxon>Ecdysozoa</taxon>
        <taxon>Nematoda</taxon>
        <taxon>Chromadorea</taxon>
        <taxon>Rhabditida</taxon>
        <taxon>Tylenchina</taxon>
        <taxon>Panagrolaimomorpha</taxon>
        <taxon>Strongyloidoidea</taxon>
        <taxon>Strongyloididae</taxon>
        <taxon>Parastrongyloides</taxon>
    </lineage>
</organism>
<feature type="compositionally biased region" description="Basic and acidic residues" evidence="1">
    <location>
        <begin position="297"/>
        <end position="322"/>
    </location>
</feature>
<name>A0A0N4ZYB1_PARTI</name>
<evidence type="ECO:0000256" key="2">
    <source>
        <dbReference type="SAM" id="SignalP"/>
    </source>
</evidence>
<feature type="compositionally biased region" description="Acidic residues" evidence="1">
    <location>
        <begin position="285"/>
        <end position="296"/>
    </location>
</feature>
<sequence length="673" mass="75872">MIRHYNIIVYTLLLYNTICGQNINDPDYYPSQIDSTSDPIRRYLKLWSGILKNVAGDTEPSYSPSQNYMGNYQSNDYSNSYNDNNQRPFENLFSMLKNRISGGNLTPQPFRDNSIPVNQPQYNINQISNSLNSGQESLHLPNDKDKGIINEMLLHKLLPRNKGDMYAFTSTTPEPTTTEEVSTTTMKKKKKNKKYRKKTTTVKPTTTTSENIQSTTTSEEVESTTISKKISKNIGKDYKVKVKIGPVTKTTTVAVPTTENMDIEGSGEEIVSMKSEDNSKSTVSIEEESNEVEEIIDNEKNDISTEERSDVDILQETSRESPENVTQEMTTVKNNENNVEKIETEYSQEDSEEESDEEESTITPKKENTNTKEKIVEEEDSSEEEYEEVEDTTEGVPTEAFYVTTTELTTEPTTELTTESTTELTTEMTTTTKKIISEKKKISKNGKKGNINKIVTNKKEKEIKKKVKEPYTIPEAEEEEDFLLPKHSYASQIDAAPETLNDVTTTTKAPSAQAQSVYNFYTNANANSTPNNSNTVVPVSTMVDGMLPLLIPLLAARTPYMQNILDNLVHGVKIKNDAPTIQEDPSLLLMSSEGNKKSTNLLARVDKQLSNIINDVKTTNKNLMQQYISSVKPKQISGTNNNNHQAYYKTKISDVNENKDNIPSRPIYNNKQI</sequence>
<feature type="compositionally biased region" description="Low complexity" evidence="1">
    <location>
        <begin position="201"/>
        <end position="216"/>
    </location>
</feature>
<feature type="compositionally biased region" description="Low complexity" evidence="1">
    <location>
        <begin position="404"/>
        <end position="427"/>
    </location>
</feature>
<feature type="compositionally biased region" description="Acidic residues" evidence="1">
    <location>
        <begin position="376"/>
        <end position="393"/>
    </location>
</feature>
<proteinExistence type="predicted"/>
<feature type="region of interest" description="Disordered" evidence="1">
    <location>
        <begin position="273"/>
        <end position="427"/>
    </location>
</feature>
<evidence type="ECO:0000256" key="1">
    <source>
        <dbReference type="SAM" id="MobiDB-lite"/>
    </source>
</evidence>
<dbReference type="Proteomes" id="UP000038045">
    <property type="component" value="Unplaced"/>
</dbReference>
<evidence type="ECO:0000313" key="4">
    <source>
        <dbReference type="WBParaSite" id="PTRK_0001378300.1"/>
    </source>
</evidence>
<feature type="compositionally biased region" description="Acidic residues" evidence="1">
    <location>
        <begin position="346"/>
        <end position="360"/>
    </location>
</feature>
<reference evidence="4" key="1">
    <citation type="submission" date="2017-02" db="UniProtKB">
        <authorList>
            <consortium name="WormBaseParasite"/>
        </authorList>
    </citation>
    <scope>IDENTIFICATION</scope>
</reference>
<protein>
    <submittedName>
        <fullName evidence="4">ShKT domain-containing protein</fullName>
    </submittedName>
</protein>